<dbReference type="SUPFAM" id="SSF52540">
    <property type="entry name" value="P-loop containing nucleoside triphosphate hydrolases"/>
    <property type="match status" value="2"/>
</dbReference>
<dbReference type="Pfam" id="PF00664">
    <property type="entry name" value="ABC_membrane"/>
    <property type="match status" value="2"/>
</dbReference>
<feature type="compositionally biased region" description="Acidic residues" evidence="9">
    <location>
        <begin position="414"/>
        <end position="425"/>
    </location>
</feature>
<feature type="transmembrane region" description="Helical" evidence="10">
    <location>
        <begin position="642"/>
        <end position="662"/>
    </location>
</feature>
<feature type="domain" description="ABC transmembrane type-1" evidence="12">
    <location>
        <begin position="1"/>
        <end position="116"/>
    </location>
</feature>
<dbReference type="InterPro" id="IPR003593">
    <property type="entry name" value="AAA+_ATPase"/>
</dbReference>
<feature type="domain" description="ABC transporter" evidence="11">
    <location>
        <begin position="162"/>
        <end position="403"/>
    </location>
</feature>
<name>A0AAW0GUV8_9APHY</name>
<keyword evidence="14" id="KW-1185">Reference proteome</keyword>
<evidence type="ECO:0000256" key="9">
    <source>
        <dbReference type="SAM" id="MobiDB-lite"/>
    </source>
</evidence>
<keyword evidence="3 10" id="KW-0812">Transmembrane</keyword>
<dbReference type="GO" id="GO:0005524">
    <property type="term" value="F:ATP binding"/>
    <property type="evidence" value="ECO:0007669"/>
    <property type="project" value="UniProtKB-KW"/>
</dbReference>
<dbReference type="PANTHER" id="PTHR24223:SF356">
    <property type="entry name" value="ATP-BINDING CASSETTE TRANSPORTER ABC4"/>
    <property type="match status" value="1"/>
</dbReference>
<dbReference type="Proteomes" id="UP001385951">
    <property type="component" value="Unassembled WGS sequence"/>
</dbReference>
<evidence type="ECO:0000256" key="2">
    <source>
        <dbReference type="ARBA" id="ARBA00022448"/>
    </source>
</evidence>
<keyword evidence="4" id="KW-0677">Repeat</keyword>
<dbReference type="EMBL" id="JASBNA010000002">
    <property type="protein sequence ID" value="KAK7694248.1"/>
    <property type="molecule type" value="Genomic_DNA"/>
</dbReference>
<feature type="region of interest" description="Disordered" evidence="9">
    <location>
        <begin position="412"/>
        <end position="431"/>
    </location>
</feature>
<dbReference type="InterPro" id="IPR003439">
    <property type="entry name" value="ABC_transporter-like_ATP-bd"/>
</dbReference>
<dbReference type="CDD" id="cd18604">
    <property type="entry name" value="ABC_6TM_VMR1_D2_like"/>
    <property type="match status" value="1"/>
</dbReference>
<dbReference type="InterPro" id="IPR036640">
    <property type="entry name" value="ABC1_TM_sf"/>
</dbReference>
<evidence type="ECO:0008006" key="15">
    <source>
        <dbReference type="Google" id="ProtNLM"/>
    </source>
</evidence>
<comment type="caution">
    <text evidence="13">The sequence shown here is derived from an EMBL/GenBank/DDBJ whole genome shotgun (WGS) entry which is preliminary data.</text>
</comment>
<feature type="transmembrane region" description="Helical" evidence="10">
    <location>
        <begin position="56"/>
        <end position="77"/>
    </location>
</feature>
<dbReference type="InterPro" id="IPR017871">
    <property type="entry name" value="ABC_transporter-like_CS"/>
</dbReference>
<keyword evidence="6" id="KW-0067">ATP-binding</keyword>
<dbReference type="FunFam" id="1.20.1560.10:FF:000013">
    <property type="entry name" value="ABC transporter C family member 2"/>
    <property type="match status" value="1"/>
</dbReference>
<evidence type="ECO:0000256" key="1">
    <source>
        <dbReference type="ARBA" id="ARBA00004141"/>
    </source>
</evidence>
<dbReference type="CDD" id="cd03250">
    <property type="entry name" value="ABCC_MRP_domain1"/>
    <property type="match status" value="1"/>
</dbReference>
<dbReference type="PANTHER" id="PTHR24223">
    <property type="entry name" value="ATP-BINDING CASSETTE SUB-FAMILY C"/>
    <property type="match status" value="1"/>
</dbReference>
<dbReference type="PROSITE" id="PS00211">
    <property type="entry name" value="ABC_TRANSPORTER_1"/>
    <property type="match status" value="1"/>
</dbReference>
<dbReference type="AlphaFoldDB" id="A0AAW0GUV8"/>
<evidence type="ECO:0000313" key="14">
    <source>
        <dbReference type="Proteomes" id="UP001385951"/>
    </source>
</evidence>
<gene>
    <name evidence="13" type="ORF">QCA50_001428</name>
</gene>
<protein>
    <recommendedName>
        <fullName evidence="15">P-loop containing nucleoside triphosphate hydrolase protein</fullName>
    </recommendedName>
</protein>
<dbReference type="InterPro" id="IPR011527">
    <property type="entry name" value="ABC1_TM_dom"/>
</dbReference>
<dbReference type="SMART" id="SM00382">
    <property type="entry name" value="AAA"/>
    <property type="match status" value="2"/>
</dbReference>
<keyword evidence="5" id="KW-0547">Nucleotide-binding</keyword>
<keyword evidence="8 10" id="KW-0472">Membrane</keyword>
<dbReference type="Gene3D" id="1.20.1560.10">
    <property type="entry name" value="ABC transporter type 1, transmembrane domain"/>
    <property type="match status" value="2"/>
</dbReference>
<evidence type="ECO:0000256" key="10">
    <source>
        <dbReference type="SAM" id="Phobius"/>
    </source>
</evidence>
<evidence type="ECO:0000259" key="12">
    <source>
        <dbReference type="PROSITE" id="PS50929"/>
    </source>
</evidence>
<keyword evidence="2" id="KW-0813">Transport</keyword>
<feature type="transmembrane region" description="Helical" evidence="10">
    <location>
        <begin position="692"/>
        <end position="713"/>
    </location>
</feature>
<reference evidence="13 14" key="1">
    <citation type="submission" date="2022-09" db="EMBL/GenBank/DDBJ databases">
        <authorList>
            <person name="Palmer J.M."/>
        </authorList>
    </citation>
    <scope>NUCLEOTIDE SEQUENCE [LARGE SCALE GENOMIC DNA]</scope>
    <source>
        <strain evidence="13 14">DSM 7382</strain>
    </source>
</reference>
<evidence type="ECO:0000256" key="4">
    <source>
        <dbReference type="ARBA" id="ARBA00022737"/>
    </source>
</evidence>
<evidence type="ECO:0000256" key="7">
    <source>
        <dbReference type="ARBA" id="ARBA00022989"/>
    </source>
</evidence>
<dbReference type="GO" id="GO:0016887">
    <property type="term" value="F:ATP hydrolysis activity"/>
    <property type="evidence" value="ECO:0007669"/>
    <property type="project" value="InterPro"/>
</dbReference>
<proteinExistence type="predicted"/>
<dbReference type="GO" id="GO:0140359">
    <property type="term" value="F:ABC-type transporter activity"/>
    <property type="evidence" value="ECO:0007669"/>
    <property type="project" value="InterPro"/>
</dbReference>
<evidence type="ECO:0000256" key="3">
    <source>
        <dbReference type="ARBA" id="ARBA00022692"/>
    </source>
</evidence>
<dbReference type="PROSITE" id="PS50893">
    <property type="entry name" value="ABC_TRANSPORTER_2"/>
    <property type="match status" value="1"/>
</dbReference>
<dbReference type="InterPro" id="IPR027417">
    <property type="entry name" value="P-loop_NTPase"/>
</dbReference>
<dbReference type="GO" id="GO:0016020">
    <property type="term" value="C:membrane"/>
    <property type="evidence" value="ECO:0007669"/>
    <property type="project" value="UniProtKB-SubCell"/>
</dbReference>
<accession>A0AAW0GUV8</accession>
<organism evidence="13 14">
    <name type="scientific">Cerrena zonata</name>
    <dbReference type="NCBI Taxonomy" id="2478898"/>
    <lineage>
        <taxon>Eukaryota</taxon>
        <taxon>Fungi</taxon>
        <taxon>Dikarya</taxon>
        <taxon>Basidiomycota</taxon>
        <taxon>Agaricomycotina</taxon>
        <taxon>Agaricomycetes</taxon>
        <taxon>Polyporales</taxon>
        <taxon>Cerrenaceae</taxon>
        <taxon>Cerrena</taxon>
    </lineage>
</organism>
<dbReference type="PROSITE" id="PS50929">
    <property type="entry name" value="ABC_TM1F"/>
    <property type="match status" value="2"/>
</dbReference>
<evidence type="ECO:0000256" key="5">
    <source>
        <dbReference type="ARBA" id="ARBA00022741"/>
    </source>
</evidence>
<evidence type="ECO:0000259" key="11">
    <source>
        <dbReference type="PROSITE" id="PS50893"/>
    </source>
</evidence>
<evidence type="ECO:0000313" key="13">
    <source>
        <dbReference type="EMBL" id="KAK7694248.1"/>
    </source>
</evidence>
<sequence length="932" mass="103796">MEKMKITDARVETVTETMNVIRMVKLFGWEPKMNEKIAEKREAELTMQRKLKFLELANGCTNFLIPCVTMITTYATFTMIAKQQLTASIVFSSMVVFDILRENLHMIFGMIPMLIQAKVSLDRCNDFLHETELLDEFAEKANPDSSPSMFIRPDIDPEIIGFREASFTWSASNDGAVTPGSNRRSFTFRVEDELIFKRGHINLIVGPTGSGKTSLLMALLGEMHYIPMGPNSFFNLPRHHGVAYATQESWVLNETIRNNILFGSPFDQDRYNKVIFQCGLKRDLTLFEAGDQTEVGEKGLTLSGGQKARITLARAVYSQARVLLLDDVLAALDVHTAKWIIDKCFKGDLLRDRTVLLVTHNVALASPIADFVISLASDGRILSQGTLSKALAKNKKLANELKEETDEIKKAEGEIDFEEPSTDAEADTKPKSDGKLIVAEEVAEGHVGWPALKLYFASLGGEWSGLFWTAFLAGMFLTPITETVQTWFLGYWARQYKDDPDNVSPMYFLTIYLVQLILGNIFYLIGAFTFIFGCLRASRKIHKDLATSILGTTLRWLDTTPTSRVITRCTQDISAVDGPIAQYFGFIVELTSFLVIRFVAVIVITPIFAVPGVIITGLGVWLGQIYMKAQLAVKREMSNARAPVLGHFGAAVAGLTSIRAYGAQDSFRQESYVRIDRYSRAARTFYNLNRWICIRIEALGGIYQASLAAYLVYSGAVHASNVGFSLTMAVGFSATILWWIRLINDFEVAGNSLERIQQYIEIEQEPKPTESGLPPAYWPASGDLDVQSLSARYSSDGPKVLHDISFQVKSGERVGIVGRTGSGKSSLTLSLLRCIFTEGKVYYDGLATDTLNLDALRSNVTIIPQMPELLSGTLRQNLDPFLQHDDATLNDALRAAGLFSYKARMMRAGLHSIALLQLVEGIYPSVNAKFWR</sequence>
<feature type="transmembrane region" description="Helical" evidence="10">
    <location>
        <begin position="594"/>
        <end position="622"/>
    </location>
</feature>
<comment type="subcellular location">
    <subcellularLocation>
        <location evidence="1">Membrane</location>
        <topology evidence="1">Multi-pass membrane protein</topology>
    </subcellularLocation>
</comment>
<feature type="domain" description="ABC transmembrane type-1" evidence="12">
    <location>
        <begin position="480"/>
        <end position="747"/>
    </location>
</feature>
<dbReference type="Pfam" id="PF00005">
    <property type="entry name" value="ABC_tran"/>
    <property type="match status" value="2"/>
</dbReference>
<evidence type="ECO:0000256" key="8">
    <source>
        <dbReference type="ARBA" id="ARBA00023136"/>
    </source>
</evidence>
<keyword evidence="7 10" id="KW-1133">Transmembrane helix</keyword>
<dbReference type="SUPFAM" id="SSF90123">
    <property type="entry name" value="ABC transporter transmembrane region"/>
    <property type="match status" value="2"/>
</dbReference>
<dbReference type="InterPro" id="IPR050173">
    <property type="entry name" value="ABC_transporter_C-like"/>
</dbReference>
<dbReference type="Gene3D" id="3.40.50.300">
    <property type="entry name" value="P-loop containing nucleotide triphosphate hydrolases"/>
    <property type="match status" value="2"/>
</dbReference>
<feature type="transmembrane region" description="Helical" evidence="10">
    <location>
        <begin position="719"/>
        <end position="740"/>
    </location>
</feature>
<feature type="transmembrane region" description="Helical" evidence="10">
    <location>
        <begin position="509"/>
        <end position="535"/>
    </location>
</feature>
<evidence type="ECO:0000256" key="6">
    <source>
        <dbReference type="ARBA" id="ARBA00022840"/>
    </source>
</evidence>